<evidence type="ECO:0000256" key="1">
    <source>
        <dbReference type="SAM" id="MobiDB-lite"/>
    </source>
</evidence>
<keyword evidence="3" id="KW-1185">Reference proteome</keyword>
<dbReference type="Pfam" id="PF07173">
    <property type="entry name" value="GRDP-like"/>
    <property type="match status" value="1"/>
</dbReference>
<accession>A0A1C7MB36</accession>
<dbReference type="EMBL" id="LUGG01000006">
    <property type="protein sequence ID" value="OBZ74115.1"/>
    <property type="molecule type" value="Genomic_DNA"/>
</dbReference>
<gene>
    <name evidence="2" type="ORF">A0H81_06465</name>
</gene>
<dbReference type="PANTHER" id="PTHR34365">
    <property type="entry name" value="ENOLASE (DUF1399)"/>
    <property type="match status" value="1"/>
</dbReference>
<dbReference type="PANTHER" id="PTHR34365:SF7">
    <property type="entry name" value="GLYCINE-RICH DOMAIN-CONTAINING PROTEIN 1"/>
    <property type="match status" value="1"/>
</dbReference>
<reference evidence="2 3" key="1">
    <citation type="submission" date="2016-03" db="EMBL/GenBank/DDBJ databases">
        <title>Whole genome sequencing of Grifola frondosa 9006-11.</title>
        <authorList>
            <person name="Min B."/>
            <person name="Park H."/>
            <person name="Kim J.-G."/>
            <person name="Cho H."/>
            <person name="Oh Y.-L."/>
            <person name="Kong W.-S."/>
            <person name="Choi I.-G."/>
        </authorList>
    </citation>
    <scope>NUCLEOTIDE SEQUENCE [LARGE SCALE GENOMIC DNA]</scope>
    <source>
        <strain evidence="2 3">9006-11</strain>
    </source>
</reference>
<name>A0A1C7MB36_GRIFR</name>
<dbReference type="OrthoDB" id="2684236at2759"/>
<dbReference type="Proteomes" id="UP000092993">
    <property type="component" value="Unassembled WGS sequence"/>
</dbReference>
<evidence type="ECO:0000313" key="3">
    <source>
        <dbReference type="Proteomes" id="UP000092993"/>
    </source>
</evidence>
<comment type="caution">
    <text evidence="2">The sequence shown here is derived from an EMBL/GenBank/DDBJ whole genome shotgun (WGS) entry which is preliminary data.</text>
</comment>
<protein>
    <submittedName>
        <fullName evidence="2">Uncharacterized protein</fullName>
    </submittedName>
</protein>
<dbReference type="STRING" id="5627.A0A1C7MB36"/>
<dbReference type="InterPro" id="IPR009836">
    <property type="entry name" value="GRDP-like"/>
</dbReference>
<organism evidence="2 3">
    <name type="scientific">Grifola frondosa</name>
    <name type="common">Maitake</name>
    <name type="synonym">Polyporus frondosus</name>
    <dbReference type="NCBI Taxonomy" id="5627"/>
    <lineage>
        <taxon>Eukaryota</taxon>
        <taxon>Fungi</taxon>
        <taxon>Dikarya</taxon>
        <taxon>Basidiomycota</taxon>
        <taxon>Agaricomycotina</taxon>
        <taxon>Agaricomycetes</taxon>
        <taxon>Polyporales</taxon>
        <taxon>Grifolaceae</taxon>
        <taxon>Grifola</taxon>
    </lineage>
</organism>
<evidence type="ECO:0000313" key="2">
    <source>
        <dbReference type="EMBL" id="OBZ74115.1"/>
    </source>
</evidence>
<dbReference type="OMA" id="SMITHES"/>
<sequence length="639" mass="71390">MNEIKDLSPSALSRYDNEIMVAQHKSPPSYSTEFDISTPPPAYNAPVAYKIGSSTLSSPLVDVHQLKAHLSLLRAFRALRIAIEAGEGVHLPELVIPLDGAHRWAWFVGLAVDRFQAWVSTVQVTTLNDWIRNELPPLDVLMVWHAYMLNPGWYAEDCERLPVMRSLHRLNDRFVYAIIEMGDISQYRPSTERQKSWFTQTGTPFDPFEAAAQMTYRHVQCPSCESKFLVEYLNETASGYAQSKFSAVCEGCKFEITKQNLGLAKFVADLVKDPADPQDKSQYGFGVYLAGTLHTQTDATDTGRAERIKDTALKAVSFKNSSPQISRRIWEQELKSKMEYSLLNAYATASIVFQAGGGRTVKRIMGAYVDDRPFSIDLVGAVVRQGSFVDKMHNFGWTEPGYFDDKSDELVLVHSIARYHAFLDLMSSSPTSFFVPTLDIDLAWHSHQLMGGQYAADCMKYIKRFIDHDDNVEENYLATAFDVTCRAWRQRFRVPYMHCGCPLPGNTIGQRLSKLSQIITSNTPATSTALLPAHRSDALSATHSNDHNAVLVSAVENRAGAAEGQCLERIEKVAKPSQRDEKTLQKGAIDEATDRRGNGHDRAFLVPVPFYYSPAGGDYDTASAGRVRSPPSIYCALHV</sequence>
<proteinExistence type="predicted"/>
<dbReference type="AlphaFoldDB" id="A0A1C7MB36"/>
<feature type="region of interest" description="Disordered" evidence="1">
    <location>
        <begin position="577"/>
        <end position="597"/>
    </location>
</feature>